<protein>
    <submittedName>
        <fullName evidence="1">Uncharacterized protein</fullName>
    </submittedName>
</protein>
<gene>
    <name evidence="1" type="ORF">B0I18_101348</name>
</gene>
<reference evidence="1 2" key="1">
    <citation type="submission" date="2018-03" db="EMBL/GenBank/DDBJ databases">
        <title>Genomic Encyclopedia of Type Strains, Phase III (KMG-III): the genomes of soil and plant-associated and newly described type strains.</title>
        <authorList>
            <person name="Whitman W."/>
        </authorList>
    </citation>
    <scope>NUCLEOTIDE SEQUENCE [LARGE SCALE GENOMIC DNA]</scope>
    <source>
        <strain evidence="1 2">CGMCC 1.12700</strain>
    </source>
</reference>
<comment type="caution">
    <text evidence="1">The sequence shown here is derived from an EMBL/GenBank/DDBJ whole genome shotgun (WGS) entry which is preliminary data.</text>
</comment>
<evidence type="ECO:0000313" key="1">
    <source>
        <dbReference type="EMBL" id="PSK94193.1"/>
    </source>
</evidence>
<dbReference type="AlphaFoldDB" id="A0A2P8DAF9"/>
<dbReference type="EMBL" id="PYGD01000001">
    <property type="protein sequence ID" value="PSK94193.1"/>
    <property type="molecule type" value="Genomic_DNA"/>
</dbReference>
<keyword evidence="2" id="KW-1185">Reference proteome</keyword>
<name>A0A2P8DAF9_9BACT</name>
<dbReference type="Proteomes" id="UP000240572">
    <property type="component" value="Unassembled WGS sequence"/>
</dbReference>
<proteinExistence type="predicted"/>
<sequence>MLRFLLTIFCFCGILCIGNIAQWKKIREGRSSDIVTRLEESIRPAFAFLHPGQRVFYKGLDFAENYHYYFVATQLMAPTYLLESRKDAPRPGDTLLLICNNNEFQKYFPKNDLQIIWQHTDAQYNYFLGKQL</sequence>
<dbReference type="OrthoDB" id="1377061at2"/>
<organism evidence="1 2">
    <name type="scientific">Taibaiella chishuiensis</name>
    <dbReference type="NCBI Taxonomy" id="1434707"/>
    <lineage>
        <taxon>Bacteria</taxon>
        <taxon>Pseudomonadati</taxon>
        <taxon>Bacteroidota</taxon>
        <taxon>Chitinophagia</taxon>
        <taxon>Chitinophagales</taxon>
        <taxon>Chitinophagaceae</taxon>
        <taxon>Taibaiella</taxon>
    </lineage>
</organism>
<evidence type="ECO:0000313" key="2">
    <source>
        <dbReference type="Proteomes" id="UP000240572"/>
    </source>
</evidence>
<accession>A0A2P8DAF9</accession>
<dbReference type="RefSeq" id="WP_106520917.1">
    <property type="nucleotide sequence ID" value="NZ_PYGD01000001.1"/>
</dbReference>